<feature type="transmembrane region" description="Helical" evidence="3">
    <location>
        <begin position="26"/>
        <end position="49"/>
    </location>
</feature>
<evidence type="ECO:0000256" key="1">
    <source>
        <dbReference type="SAM" id="Coils"/>
    </source>
</evidence>
<keyword evidence="5" id="KW-1185">Reference proteome</keyword>
<proteinExistence type="predicted"/>
<gene>
    <name evidence="4" type="ORF">RSO01_88220</name>
</gene>
<evidence type="ECO:0000256" key="2">
    <source>
        <dbReference type="SAM" id="MobiDB-lite"/>
    </source>
</evidence>
<keyword evidence="3" id="KW-1133">Transmembrane helix</keyword>
<dbReference type="EMBL" id="BKAJ01000243">
    <property type="protein sequence ID" value="GEP61656.1"/>
    <property type="molecule type" value="Genomic_DNA"/>
</dbReference>
<dbReference type="RefSeq" id="WP_170303829.1">
    <property type="nucleotide sequence ID" value="NZ_BKAJ01000243.1"/>
</dbReference>
<dbReference type="InterPro" id="IPR025519">
    <property type="entry name" value="DUF4407"/>
</dbReference>
<feature type="region of interest" description="Disordered" evidence="2">
    <location>
        <begin position="453"/>
        <end position="486"/>
    </location>
</feature>
<dbReference type="Pfam" id="PF14362">
    <property type="entry name" value="DUF4407"/>
    <property type="match status" value="1"/>
</dbReference>
<evidence type="ECO:0000256" key="3">
    <source>
        <dbReference type="SAM" id="Phobius"/>
    </source>
</evidence>
<dbReference type="AlphaFoldDB" id="A0A512NRS6"/>
<organism evidence="4 5">
    <name type="scientific">Reyranella soli</name>
    <dbReference type="NCBI Taxonomy" id="1230389"/>
    <lineage>
        <taxon>Bacteria</taxon>
        <taxon>Pseudomonadati</taxon>
        <taxon>Pseudomonadota</taxon>
        <taxon>Alphaproteobacteria</taxon>
        <taxon>Hyphomicrobiales</taxon>
        <taxon>Reyranellaceae</taxon>
        <taxon>Reyranella</taxon>
    </lineage>
</organism>
<keyword evidence="1" id="KW-0175">Coiled coil</keyword>
<dbReference type="Proteomes" id="UP000321058">
    <property type="component" value="Unassembled WGS sequence"/>
</dbReference>
<protein>
    <submittedName>
        <fullName evidence="4">Uncharacterized protein</fullName>
    </submittedName>
</protein>
<feature type="transmembrane region" description="Helical" evidence="3">
    <location>
        <begin position="56"/>
        <end position="73"/>
    </location>
</feature>
<evidence type="ECO:0000313" key="5">
    <source>
        <dbReference type="Proteomes" id="UP000321058"/>
    </source>
</evidence>
<feature type="transmembrane region" description="Helical" evidence="3">
    <location>
        <begin position="119"/>
        <end position="138"/>
    </location>
</feature>
<evidence type="ECO:0000313" key="4">
    <source>
        <dbReference type="EMBL" id="GEP61656.1"/>
    </source>
</evidence>
<keyword evidence="3" id="KW-0812">Transmembrane</keyword>
<name>A0A512NRS6_9HYPH</name>
<sequence length="712" mass="79407">MRAFFCKIAGVDPVALEDCPATDRVWAAQLGFSLLLNFVVVFGLTYYSIGYFLGEIYARVFVAFIVAAVVTTFDRALFQFDWFTVALLHDARDLDRDRNTPLRRLAAFARPFWRLSLRLLISLAIAYTLSVFAELAVFDGAIRERMAADNFSQNAQYRQKIGDFEKGIDEKAAARRAVIIRVEGEIIALQRGFVSYIDQEEYDLLRRDAADARSRIATIEGTLADNEKRINDMNEDIYAERYGIKDKPHRTGRPGCEAPSLCYNLVVTVREMRDANDKLRKEVDALRARATELEGKASDLVKRRTASESEVVTARRKELETLRAEAAAFEAQRPALIADYEAQLKRDGVYLPLRDDPIIRLGIMDELRRDPVRGPAFTQMSYLIKAFIAFLELAPVLAKILFAPPTVYSARIRTAVALGQRRALREMNDHIDTASLSVINVVGVNESRNAGLIASSASTPPPRLDNPQPKALVPPRQGPPPEPLPRSSFGALEQAAISWLGAWVEASSDHRRAAGDYYTIRLPYGPLFVASDMAIVDYCRAHFLRQARFFELGIGFGELSLCLAVSGFSTVGFESDAGRYEAATALAAALSRQGFDTSQLSLVQGLFPNVLQVDRIDIGGETVLVSTNVTSNLMMEAIDNVIWSLRLFDHLIIDLSRFGEVRDVPSQRILIAKLQELGFRETAPVYAMGDTDIRHFSHKQSSGRSFRGTEPV</sequence>
<reference evidence="4 5" key="1">
    <citation type="submission" date="2019-07" db="EMBL/GenBank/DDBJ databases">
        <title>Whole genome shotgun sequence of Reyranella soli NBRC 108950.</title>
        <authorList>
            <person name="Hosoyama A."/>
            <person name="Uohara A."/>
            <person name="Ohji S."/>
            <person name="Ichikawa N."/>
        </authorList>
    </citation>
    <scope>NUCLEOTIDE SEQUENCE [LARGE SCALE GENOMIC DNA]</scope>
    <source>
        <strain evidence="4 5">NBRC 108950</strain>
    </source>
</reference>
<accession>A0A512NRS6</accession>
<keyword evidence="3" id="KW-0472">Membrane</keyword>
<comment type="caution">
    <text evidence="4">The sequence shown here is derived from an EMBL/GenBank/DDBJ whole genome shotgun (WGS) entry which is preliminary data.</text>
</comment>
<feature type="coiled-coil region" evidence="1">
    <location>
        <begin position="269"/>
        <end position="332"/>
    </location>
</feature>